<dbReference type="Gene3D" id="3.40.630.30">
    <property type="match status" value="1"/>
</dbReference>
<gene>
    <name evidence="1" type="ORF">APZ42_020036</name>
</gene>
<organism evidence="1 2">
    <name type="scientific">Daphnia magna</name>
    <dbReference type="NCBI Taxonomy" id="35525"/>
    <lineage>
        <taxon>Eukaryota</taxon>
        <taxon>Metazoa</taxon>
        <taxon>Ecdysozoa</taxon>
        <taxon>Arthropoda</taxon>
        <taxon>Crustacea</taxon>
        <taxon>Branchiopoda</taxon>
        <taxon>Diplostraca</taxon>
        <taxon>Cladocera</taxon>
        <taxon>Anomopoda</taxon>
        <taxon>Daphniidae</taxon>
        <taxon>Daphnia</taxon>
    </lineage>
</organism>
<dbReference type="OrthoDB" id="41532at2759"/>
<dbReference type="PANTHER" id="PTHR20905">
    <property type="entry name" value="N-ACETYLTRANSFERASE-RELATED"/>
    <property type="match status" value="1"/>
</dbReference>
<dbReference type="Proteomes" id="UP000076858">
    <property type="component" value="Unassembled WGS sequence"/>
</dbReference>
<name>A0A164XY76_9CRUS</name>
<dbReference type="PANTHER" id="PTHR20905:SF1">
    <property type="entry name" value="AT07410P-RELATED"/>
    <property type="match status" value="1"/>
</dbReference>
<accession>A0A164XY76</accession>
<comment type="caution">
    <text evidence="1">The sequence shown here is derived from an EMBL/GenBank/DDBJ whole genome shotgun (WGS) entry which is preliminary data.</text>
</comment>
<dbReference type="EMBL" id="LRGB01000944">
    <property type="protein sequence ID" value="KZS14680.1"/>
    <property type="molecule type" value="Genomic_DNA"/>
</dbReference>
<dbReference type="SUPFAM" id="SSF55729">
    <property type="entry name" value="Acyl-CoA N-acyltransferases (Nat)"/>
    <property type="match status" value="1"/>
</dbReference>
<protein>
    <recommendedName>
        <fullName evidence="3">N-acetyltransferase domain-containing protein</fullName>
    </recommendedName>
</protein>
<dbReference type="AlphaFoldDB" id="A0A164XY76"/>
<sequence>MAAPTQDLVSFPIVCDGYPELIFDLAGDDDVQLLTEFIMKEFFHRFPLKDNWDVEKELRPWIGQYISHVCSKGVSIILRDTNNNNRIAAATINDIDYKNRPEDDVSLVSFADPIERPGWQNICDLLEILHEGMNLDGDPVLSIDLMTVGQDYAKRGLSTQCTKLTVMLAKCKGLQSIKVEAVSEFMAHVLAKGGFQMIKEIDYNRLEINGKMPFATEDIHRYARLYILKIAD</sequence>
<dbReference type="GO" id="GO:0008080">
    <property type="term" value="F:N-acetyltransferase activity"/>
    <property type="evidence" value="ECO:0007669"/>
    <property type="project" value="TreeGrafter"/>
</dbReference>
<proteinExistence type="predicted"/>
<evidence type="ECO:0000313" key="2">
    <source>
        <dbReference type="Proteomes" id="UP000076858"/>
    </source>
</evidence>
<evidence type="ECO:0008006" key="3">
    <source>
        <dbReference type="Google" id="ProtNLM"/>
    </source>
</evidence>
<dbReference type="InterPro" id="IPR016181">
    <property type="entry name" value="Acyl_CoA_acyltransferase"/>
</dbReference>
<reference evidence="1 2" key="1">
    <citation type="submission" date="2016-03" db="EMBL/GenBank/DDBJ databases">
        <title>EvidentialGene: Evidence-directed Construction of Genes on Genomes.</title>
        <authorList>
            <person name="Gilbert D.G."/>
            <person name="Choi J.-H."/>
            <person name="Mockaitis K."/>
            <person name="Colbourne J."/>
            <person name="Pfrender M."/>
        </authorList>
    </citation>
    <scope>NUCLEOTIDE SEQUENCE [LARGE SCALE GENOMIC DNA]</scope>
    <source>
        <strain evidence="1 2">Xinb3</strain>
        <tissue evidence="1">Complete organism</tissue>
    </source>
</reference>
<keyword evidence="2" id="KW-1185">Reference proteome</keyword>
<evidence type="ECO:0000313" key="1">
    <source>
        <dbReference type="EMBL" id="KZS14680.1"/>
    </source>
</evidence>